<dbReference type="InterPro" id="IPR020598">
    <property type="entry name" value="rRNA_Ade_methylase_Trfase_N"/>
</dbReference>
<dbReference type="PROSITE" id="PS51689">
    <property type="entry name" value="SAM_RNA_A_N6_MT"/>
    <property type="match status" value="1"/>
</dbReference>
<dbReference type="InterPro" id="IPR001737">
    <property type="entry name" value="KsgA/Erm"/>
</dbReference>
<dbReference type="SMART" id="SM00650">
    <property type="entry name" value="rADc"/>
    <property type="match status" value="1"/>
</dbReference>
<evidence type="ECO:0000313" key="10">
    <source>
        <dbReference type="EMBL" id="OZY86877.1"/>
    </source>
</evidence>
<dbReference type="eggNOG" id="COG0030">
    <property type="taxonomic scope" value="Bacteria"/>
</dbReference>
<keyword evidence="2 7" id="KW-0698">rRNA processing</keyword>
<evidence type="ECO:0000256" key="6">
    <source>
        <dbReference type="ARBA" id="ARBA00022884"/>
    </source>
</evidence>
<name>A0A266QAF1_9GAMM</name>
<proteinExistence type="inferred from homology"/>
<keyword evidence="1 7" id="KW-0963">Cytoplasm</keyword>
<evidence type="ECO:0000256" key="1">
    <source>
        <dbReference type="ARBA" id="ARBA00022490"/>
    </source>
</evidence>
<evidence type="ECO:0000256" key="5">
    <source>
        <dbReference type="ARBA" id="ARBA00022691"/>
    </source>
</evidence>
<keyword evidence="4 7" id="KW-0808">Transferase</keyword>
<comment type="function">
    <text evidence="7">Specifically dimethylates two adjacent adenosines (A1518 and A1519) in the loop of a conserved hairpin near the 3'-end of 16S rRNA in the 30S particle. May play a critical role in biogenesis of 30S subunits.</text>
</comment>
<dbReference type="SUPFAM" id="SSF53335">
    <property type="entry name" value="S-adenosyl-L-methionine-dependent methyltransferases"/>
    <property type="match status" value="1"/>
</dbReference>
<dbReference type="InterPro" id="IPR029063">
    <property type="entry name" value="SAM-dependent_MTases_sf"/>
</dbReference>
<evidence type="ECO:0000313" key="11">
    <source>
        <dbReference type="Proteomes" id="UP000216101"/>
    </source>
</evidence>
<feature type="domain" description="Ribosomal RNA adenine methylase transferase N-terminal" evidence="9">
    <location>
        <begin position="31"/>
        <end position="203"/>
    </location>
</feature>
<dbReference type="Proteomes" id="UP000216101">
    <property type="component" value="Unassembled WGS sequence"/>
</dbReference>
<evidence type="ECO:0000256" key="7">
    <source>
        <dbReference type="HAMAP-Rule" id="MF_00607"/>
    </source>
</evidence>
<feature type="binding site" evidence="7 8">
    <location>
        <position position="97"/>
    </location>
    <ligand>
        <name>S-adenosyl-L-methionine</name>
        <dbReference type="ChEBI" id="CHEBI:59789"/>
    </ligand>
</feature>
<dbReference type="PROSITE" id="PS01131">
    <property type="entry name" value="RRNA_A_DIMETH"/>
    <property type="match status" value="1"/>
</dbReference>
<dbReference type="Gene3D" id="1.10.8.100">
    <property type="entry name" value="Ribosomal RNA adenine dimethylase-like, domain 2"/>
    <property type="match status" value="1"/>
</dbReference>
<dbReference type="PANTHER" id="PTHR11727">
    <property type="entry name" value="DIMETHYLADENOSINE TRANSFERASE"/>
    <property type="match status" value="1"/>
</dbReference>
<feature type="binding site" evidence="7 8">
    <location>
        <position position="72"/>
    </location>
    <ligand>
        <name>S-adenosyl-L-methionine</name>
        <dbReference type="ChEBI" id="CHEBI:59789"/>
    </ligand>
</feature>
<comment type="subcellular location">
    <subcellularLocation>
        <location evidence="7">Cytoplasm</location>
    </subcellularLocation>
</comment>
<keyword evidence="6 7" id="KW-0694">RNA-binding</keyword>
<evidence type="ECO:0000256" key="2">
    <source>
        <dbReference type="ARBA" id="ARBA00022552"/>
    </source>
</evidence>
<dbReference type="InterPro" id="IPR020596">
    <property type="entry name" value="rRNA_Ade_Mease_Trfase_CS"/>
</dbReference>
<comment type="catalytic activity">
    <reaction evidence="7">
        <text>adenosine(1518)/adenosine(1519) in 16S rRNA + 4 S-adenosyl-L-methionine = N(6)-dimethyladenosine(1518)/N(6)-dimethyladenosine(1519) in 16S rRNA + 4 S-adenosyl-L-homocysteine + 4 H(+)</text>
        <dbReference type="Rhea" id="RHEA:19609"/>
        <dbReference type="Rhea" id="RHEA-COMP:10232"/>
        <dbReference type="Rhea" id="RHEA-COMP:10233"/>
        <dbReference type="ChEBI" id="CHEBI:15378"/>
        <dbReference type="ChEBI" id="CHEBI:57856"/>
        <dbReference type="ChEBI" id="CHEBI:59789"/>
        <dbReference type="ChEBI" id="CHEBI:74411"/>
        <dbReference type="ChEBI" id="CHEBI:74493"/>
        <dbReference type="EC" id="2.1.1.182"/>
    </reaction>
</comment>
<keyword evidence="11" id="KW-1185">Reference proteome</keyword>
<keyword evidence="3 7" id="KW-0489">Methyltransferase</keyword>
<protein>
    <recommendedName>
        <fullName evidence="7">Ribosomal RNA small subunit methyltransferase A</fullName>
        <ecNumber evidence="7">2.1.1.182</ecNumber>
    </recommendedName>
    <alternativeName>
        <fullName evidence="7">16S rRNA (adenine(1518)-N(6)/adenine(1519)-N(6))-dimethyltransferase</fullName>
    </alternativeName>
    <alternativeName>
        <fullName evidence="7">16S rRNA dimethyladenosine transferase</fullName>
    </alternativeName>
    <alternativeName>
        <fullName evidence="7">16S rRNA dimethylase</fullName>
    </alternativeName>
    <alternativeName>
        <fullName evidence="7">S-adenosylmethionine-6-N', N'-adenosyl(rRNA) dimethyltransferase</fullName>
    </alternativeName>
</protein>
<feature type="binding site" evidence="7 8">
    <location>
        <position position="118"/>
    </location>
    <ligand>
        <name>S-adenosyl-L-methionine</name>
        <dbReference type="ChEBI" id="CHEBI:59789"/>
    </ligand>
</feature>
<dbReference type="InterPro" id="IPR011530">
    <property type="entry name" value="rRNA_adenine_dimethylase"/>
</dbReference>
<dbReference type="PANTHER" id="PTHR11727:SF7">
    <property type="entry name" value="DIMETHYLADENOSINE TRANSFERASE-RELATED"/>
    <property type="match status" value="1"/>
</dbReference>
<dbReference type="HAMAP" id="MF_00607">
    <property type="entry name" value="16SrRNA_methyltr_A"/>
    <property type="match status" value="1"/>
</dbReference>
<feature type="binding site" evidence="7 8">
    <location>
        <position position="24"/>
    </location>
    <ligand>
        <name>S-adenosyl-L-methionine</name>
        <dbReference type="ChEBI" id="CHEBI:59789"/>
    </ligand>
</feature>
<dbReference type="EC" id="2.1.1.182" evidence="7"/>
<dbReference type="GO" id="GO:0005829">
    <property type="term" value="C:cytosol"/>
    <property type="evidence" value="ECO:0007669"/>
    <property type="project" value="TreeGrafter"/>
</dbReference>
<dbReference type="CDD" id="cd02440">
    <property type="entry name" value="AdoMet_MTases"/>
    <property type="match status" value="1"/>
</dbReference>
<evidence type="ECO:0000259" key="9">
    <source>
        <dbReference type="SMART" id="SM00650"/>
    </source>
</evidence>
<feature type="binding site" evidence="7 8">
    <location>
        <position position="51"/>
    </location>
    <ligand>
        <name>S-adenosyl-L-methionine</name>
        <dbReference type="ChEBI" id="CHEBI:59789"/>
    </ligand>
</feature>
<gene>
    <name evidence="7" type="primary">rsmA</name>
    <name evidence="7" type="synonym">ksgA</name>
    <name evidence="10" type="ORF">CBP51_07750</name>
</gene>
<reference evidence="11" key="1">
    <citation type="submission" date="2017-05" db="EMBL/GenBank/DDBJ databases">
        <authorList>
            <person name="Barney B.M."/>
        </authorList>
    </citation>
    <scope>NUCLEOTIDE SEQUENCE [LARGE SCALE GENOMIC DNA]</scope>
    <source>
        <strain evidence="11">PSBB022</strain>
    </source>
</reference>
<dbReference type="GO" id="GO:0052908">
    <property type="term" value="F:16S rRNA (adenine(1518)-N(6)/adenine(1519)-N(6))-dimethyltransferase activity"/>
    <property type="evidence" value="ECO:0007669"/>
    <property type="project" value="UniProtKB-EC"/>
</dbReference>
<dbReference type="RefSeq" id="WP_094984414.1">
    <property type="nucleotide sequence ID" value="NZ_NHNI01000001.1"/>
</dbReference>
<feature type="binding site" evidence="7 8">
    <location>
        <position position="26"/>
    </location>
    <ligand>
        <name>S-adenosyl-L-methionine</name>
        <dbReference type="ChEBI" id="CHEBI:59789"/>
    </ligand>
</feature>
<evidence type="ECO:0000256" key="4">
    <source>
        <dbReference type="ARBA" id="ARBA00022679"/>
    </source>
</evidence>
<dbReference type="Gene3D" id="3.40.50.150">
    <property type="entry name" value="Vaccinia Virus protein VP39"/>
    <property type="match status" value="1"/>
</dbReference>
<sequence length="283" mass="31912">MKNKQHSSAHAESQHKARKRFGQNFLIDHGIIRDIVRSIHPQKTDQIVEIGPGKGAITQLLADSCDNLSVIELDRDLVPWLKVKFEHHPNFQLFQADALQFDFNQLIKNQQPLRIVGNLPYNISTPLIFHLLTYANKVQDMHFMLQKEVVKRMAAQPGDGAYGRLGIMVQYYCAVEDLFDVPPTSFDPAPKVDSAIVRLTPYAQLPHVANNIKSLETLVNVAFQQRRKTLRNSLKQLLTAEQMESLPVDLGLRPEEISLPEYVAMSNLLGELSLNPGTVSGDE</sequence>
<dbReference type="FunFam" id="3.40.50.150:FF:000023">
    <property type="entry name" value="Ribosomal RNA small subunit methyltransferase A"/>
    <property type="match status" value="1"/>
</dbReference>
<dbReference type="EMBL" id="NHNI01000001">
    <property type="protein sequence ID" value="OZY86877.1"/>
    <property type="molecule type" value="Genomic_DNA"/>
</dbReference>
<evidence type="ECO:0000256" key="8">
    <source>
        <dbReference type="PROSITE-ProRule" id="PRU01026"/>
    </source>
</evidence>
<dbReference type="FunFam" id="1.10.8.100:FF:000001">
    <property type="entry name" value="Ribosomal RNA small subunit methyltransferase A"/>
    <property type="match status" value="1"/>
</dbReference>
<dbReference type="AlphaFoldDB" id="A0A266QAF1"/>
<organism evidence="10 11">
    <name type="scientific">Cellvibrio mixtus</name>
    <dbReference type="NCBI Taxonomy" id="39650"/>
    <lineage>
        <taxon>Bacteria</taxon>
        <taxon>Pseudomonadati</taxon>
        <taxon>Pseudomonadota</taxon>
        <taxon>Gammaproteobacteria</taxon>
        <taxon>Cellvibrionales</taxon>
        <taxon>Cellvibrionaceae</taxon>
        <taxon>Cellvibrio</taxon>
    </lineage>
</organism>
<comment type="caution">
    <text evidence="10">The sequence shown here is derived from an EMBL/GenBank/DDBJ whole genome shotgun (WGS) entry which is preliminary data.</text>
</comment>
<dbReference type="STRING" id="1209072.GCA_000766945_03876"/>
<comment type="similarity">
    <text evidence="7">Belongs to the class I-like SAM-binding methyltransferase superfamily. rRNA adenine N(6)-methyltransferase family. RsmA subfamily.</text>
</comment>
<dbReference type="GO" id="GO:0003723">
    <property type="term" value="F:RNA binding"/>
    <property type="evidence" value="ECO:0007669"/>
    <property type="project" value="UniProtKB-UniRule"/>
</dbReference>
<dbReference type="NCBIfam" id="TIGR00755">
    <property type="entry name" value="ksgA"/>
    <property type="match status" value="1"/>
</dbReference>
<evidence type="ECO:0000256" key="3">
    <source>
        <dbReference type="ARBA" id="ARBA00022603"/>
    </source>
</evidence>
<dbReference type="InterPro" id="IPR023165">
    <property type="entry name" value="rRNA_Ade_diMease-like_C"/>
</dbReference>
<accession>A0A266QAF1</accession>
<dbReference type="Pfam" id="PF00398">
    <property type="entry name" value="RrnaAD"/>
    <property type="match status" value="1"/>
</dbReference>
<keyword evidence="5 7" id="KW-0949">S-adenosyl-L-methionine</keyword>